<feature type="domain" description="Peptidase A1" evidence="1">
    <location>
        <begin position="1"/>
        <end position="107"/>
    </location>
</feature>
<evidence type="ECO:0000259" key="1">
    <source>
        <dbReference type="PROSITE" id="PS51767"/>
    </source>
</evidence>
<feature type="non-terminal residue" evidence="2">
    <location>
        <position position="1"/>
    </location>
</feature>
<dbReference type="InterPro" id="IPR032799">
    <property type="entry name" value="TAXi_C"/>
</dbReference>
<keyword evidence="3" id="KW-1185">Reference proteome</keyword>
<dbReference type="InterPro" id="IPR033121">
    <property type="entry name" value="PEPTIDASE_A1"/>
</dbReference>
<dbReference type="InterPro" id="IPR021109">
    <property type="entry name" value="Peptidase_aspartic_dom_sf"/>
</dbReference>
<comment type="caution">
    <text evidence="2">The sequence shown here is derived from an EMBL/GenBank/DDBJ whole genome shotgun (WGS) entry which is preliminary data.</text>
</comment>
<reference evidence="2" key="1">
    <citation type="submission" date="2023-10" db="EMBL/GenBank/DDBJ databases">
        <authorList>
            <person name="Chen Y."/>
            <person name="Shah S."/>
            <person name="Dougan E. K."/>
            <person name="Thang M."/>
            <person name="Chan C."/>
        </authorList>
    </citation>
    <scope>NUCLEOTIDE SEQUENCE [LARGE SCALE GENOMIC DNA]</scope>
</reference>
<dbReference type="SUPFAM" id="SSF50630">
    <property type="entry name" value="Acid proteases"/>
    <property type="match status" value="1"/>
</dbReference>
<sequence length="107" mass="11644">GTLVAWGQKHFGVTIVDTGTTFTYFPSALYKGILENIAAFCATRDGCGARKSDRPSREGSECWEVLDASQGPASFPSIRVSFDVDSRFDWYPSEYLQESAMTTASGA</sequence>
<organism evidence="2 3">
    <name type="scientific">Prorocentrum cordatum</name>
    <dbReference type="NCBI Taxonomy" id="2364126"/>
    <lineage>
        <taxon>Eukaryota</taxon>
        <taxon>Sar</taxon>
        <taxon>Alveolata</taxon>
        <taxon>Dinophyceae</taxon>
        <taxon>Prorocentrales</taxon>
        <taxon>Prorocentraceae</taxon>
        <taxon>Prorocentrum</taxon>
    </lineage>
</organism>
<evidence type="ECO:0000313" key="3">
    <source>
        <dbReference type="Proteomes" id="UP001189429"/>
    </source>
</evidence>
<proteinExistence type="predicted"/>
<name>A0ABN9Y959_9DINO</name>
<dbReference type="EMBL" id="CAUYUJ010022159">
    <property type="protein sequence ID" value="CAK0909219.1"/>
    <property type="molecule type" value="Genomic_DNA"/>
</dbReference>
<evidence type="ECO:0000313" key="2">
    <source>
        <dbReference type="EMBL" id="CAK0909219.1"/>
    </source>
</evidence>
<gene>
    <name evidence="2" type="ORF">PCOR1329_LOCUS83692</name>
</gene>
<dbReference type="Proteomes" id="UP001189429">
    <property type="component" value="Unassembled WGS sequence"/>
</dbReference>
<dbReference type="PROSITE" id="PS51767">
    <property type="entry name" value="PEPTIDASE_A1"/>
    <property type="match status" value="1"/>
</dbReference>
<protein>
    <recommendedName>
        <fullName evidence="1">Peptidase A1 domain-containing protein</fullName>
    </recommendedName>
</protein>
<dbReference type="Gene3D" id="2.40.70.10">
    <property type="entry name" value="Acid Proteases"/>
    <property type="match status" value="1"/>
</dbReference>
<accession>A0ABN9Y959</accession>
<dbReference type="Pfam" id="PF14541">
    <property type="entry name" value="TAXi_C"/>
    <property type="match status" value="1"/>
</dbReference>